<protein>
    <submittedName>
        <fullName evidence="1">Ankyrin repeat-containing domain protein</fullName>
    </submittedName>
</protein>
<sequence>MEDRRQQRCYWSMKQTRITGAMLAGLRCTLHQKTGMTAALSVGRRKCDLEHQVNVNARDLWGRTALHEWTGDGCMELVRAVLDLEADANARGGGTRWTDSQMWTPLHEASQLEHLEIIHLLLDRGVDVNAQRMAGRCPMDGKEGMASHDAAQSGRLEVARLLLNRGADVKAWVRTLSMALHLAAEGGHRQVVQLSLEKVESHRRATKRARCPSRRR</sequence>
<reference evidence="1" key="1">
    <citation type="submission" date="2021-03" db="EMBL/GenBank/DDBJ databases">
        <title>Evolutionary priming and transition to the ectomycorrhizal habit in an iconic lineage of mushroom-forming fungi: is preadaptation a requirement?</title>
        <authorList>
            <consortium name="DOE Joint Genome Institute"/>
            <person name="Looney B.P."/>
            <person name="Miyauchi S."/>
            <person name="Morin E."/>
            <person name="Drula E."/>
            <person name="Courty P.E."/>
            <person name="Chicoki N."/>
            <person name="Fauchery L."/>
            <person name="Kohler A."/>
            <person name="Kuo A."/>
            <person name="LaButti K."/>
            <person name="Pangilinan J."/>
            <person name="Lipzen A."/>
            <person name="Riley R."/>
            <person name="Andreopoulos W."/>
            <person name="He G."/>
            <person name="Johnson J."/>
            <person name="Barry K.W."/>
            <person name="Grigoriev I.V."/>
            <person name="Nagy L."/>
            <person name="Hibbett D."/>
            <person name="Henrissat B."/>
            <person name="Matheny P.B."/>
            <person name="Labbe J."/>
            <person name="Martin A.F."/>
        </authorList>
    </citation>
    <scope>NUCLEOTIDE SEQUENCE</scope>
    <source>
        <strain evidence="1">BPL698</strain>
    </source>
</reference>
<organism evidence="1 2">
    <name type="scientific">Russula earlei</name>
    <dbReference type="NCBI Taxonomy" id="71964"/>
    <lineage>
        <taxon>Eukaryota</taxon>
        <taxon>Fungi</taxon>
        <taxon>Dikarya</taxon>
        <taxon>Basidiomycota</taxon>
        <taxon>Agaricomycotina</taxon>
        <taxon>Agaricomycetes</taxon>
        <taxon>Russulales</taxon>
        <taxon>Russulaceae</taxon>
        <taxon>Russula</taxon>
    </lineage>
</organism>
<comment type="caution">
    <text evidence="1">The sequence shown here is derived from an EMBL/GenBank/DDBJ whole genome shotgun (WGS) entry which is preliminary data.</text>
</comment>
<proteinExistence type="predicted"/>
<dbReference type="Proteomes" id="UP001207468">
    <property type="component" value="Unassembled WGS sequence"/>
</dbReference>
<name>A0ACC0UJ59_9AGAM</name>
<keyword evidence="2" id="KW-1185">Reference proteome</keyword>
<evidence type="ECO:0000313" key="2">
    <source>
        <dbReference type="Proteomes" id="UP001207468"/>
    </source>
</evidence>
<gene>
    <name evidence="1" type="ORF">F5148DRAFT_1173628</name>
</gene>
<evidence type="ECO:0000313" key="1">
    <source>
        <dbReference type="EMBL" id="KAI9511089.1"/>
    </source>
</evidence>
<dbReference type="EMBL" id="JAGFNK010000027">
    <property type="protein sequence ID" value="KAI9511089.1"/>
    <property type="molecule type" value="Genomic_DNA"/>
</dbReference>
<accession>A0ACC0UJ59</accession>